<reference evidence="3 4" key="1">
    <citation type="submission" date="2017-04" db="EMBL/GenBank/DDBJ databases">
        <authorList>
            <person name="Afonso C.L."/>
            <person name="Miller P.J."/>
            <person name="Scott M.A."/>
            <person name="Spackman E."/>
            <person name="Goraichik I."/>
            <person name="Dimitrov K.M."/>
            <person name="Suarez D.L."/>
            <person name="Swayne D.E."/>
        </authorList>
    </citation>
    <scope>NUCLEOTIDE SEQUENCE [LARGE SCALE GENOMIC DNA]</scope>
    <source>
        <strain evidence="3 4">DSM 12555</strain>
    </source>
</reference>
<feature type="transmembrane region" description="Helical" evidence="1">
    <location>
        <begin position="92"/>
        <end position="115"/>
    </location>
</feature>
<dbReference type="EMBL" id="FWXH01000002">
    <property type="protein sequence ID" value="SMC18711.1"/>
    <property type="molecule type" value="Genomic_DNA"/>
</dbReference>
<feature type="transmembrane region" description="Helical" evidence="1">
    <location>
        <begin position="49"/>
        <end position="72"/>
    </location>
</feature>
<dbReference type="PANTHER" id="PTHR35797">
    <property type="entry name" value="PROTEASE-RELATED"/>
    <property type="match status" value="1"/>
</dbReference>
<gene>
    <name evidence="3" type="ORF">SAMN02745134_00641</name>
</gene>
<dbReference type="PANTHER" id="PTHR35797:SF1">
    <property type="entry name" value="PROTEASE"/>
    <property type="match status" value="1"/>
</dbReference>
<keyword evidence="1" id="KW-1133">Transmembrane helix</keyword>
<feature type="transmembrane region" description="Helical" evidence="1">
    <location>
        <begin position="246"/>
        <end position="265"/>
    </location>
</feature>
<dbReference type="InterPro" id="IPR003675">
    <property type="entry name" value="Rce1/LyrA-like_dom"/>
</dbReference>
<evidence type="ECO:0000313" key="4">
    <source>
        <dbReference type="Proteomes" id="UP000192468"/>
    </source>
</evidence>
<protein>
    <recommendedName>
        <fullName evidence="2">CAAX prenyl protease 2/Lysostaphin resistance protein A-like domain-containing protein</fullName>
    </recommendedName>
</protein>
<evidence type="ECO:0000313" key="3">
    <source>
        <dbReference type="EMBL" id="SMC18711.1"/>
    </source>
</evidence>
<feature type="transmembrane region" description="Helical" evidence="1">
    <location>
        <begin position="12"/>
        <end position="29"/>
    </location>
</feature>
<keyword evidence="1" id="KW-0812">Transmembrane</keyword>
<feature type="transmembrane region" description="Helical" evidence="1">
    <location>
        <begin position="195"/>
        <end position="213"/>
    </location>
</feature>
<dbReference type="InterPro" id="IPR042150">
    <property type="entry name" value="MmRce1-like"/>
</dbReference>
<dbReference type="OrthoDB" id="9777755at2"/>
<dbReference type="STRING" id="1121291.SAMN02745134_00641"/>
<dbReference type="AlphaFoldDB" id="A0A1W1X5G3"/>
<proteinExistence type="predicted"/>
<keyword evidence="1" id="KW-0472">Membrane</keyword>
<feature type="transmembrane region" description="Helical" evidence="1">
    <location>
        <begin position="127"/>
        <end position="144"/>
    </location>
</feature>
<evidence type="ECO:0000256" key="1">
    <source>
        <dbReference type="SAM" id="Phobius"/>
    </source>
</evidence>
<dbReference type="GO" id="GO:0004175">
    <property type="term" value="F:endopeptidase activity"/>
    <property type="evidence" value="ECO:0007669"/>
    <property type="project" value="UniProtKB-ARBA"/>
</dbReference>
<dbReference type="Pfam" id="PF02517">
    <property type="entry name" value="Rce1-like"/>
    <property type="match status" value="1"/>
</dbReference>
<dbReference type="Proteomes" id="UP000192468">
    <property type="component" value="Unassembled WGS sequence"/>
</dbReference>
<feature type="domain" description="CAAX prenyl protease 2/Lysostaphin resistance protein A-like" evidence="2">
    <location>
        <begin position="131"/>
        <end position="232"/>
    </location>
</feature>
<name>A0A1W1X5G3_9CLOT</name>
<feature type="transmembrane region" description="Helical" evidence="1">
    <location>
        <begin position="220"/>
        <end position="240"/>
    </location>
</feature>
<dbReference type="GO" id="GO:0080120">
    <property type="term" value="P:CAAX-box protein maturation"/>
    <property type="evidence" value="ECO:0007669"/>
    <property type="project" value="UniProtKB-ARBA"/>
</dbReference>
<sequence>MYRKFANYIKKHEILSFIVMVYICSWAIWGILYSSCDGIISKSIYKEHIVVFVSLGSIMPSIISIVLTGCIYKKKGLKQLFIRLTKWRFNIVFYIFVLGYYPLIYYSIVLIYNTMNNGSKIRFGGTPHWILVSAIWILIFGGPLGEEIGWRGFLLPRLQGKFSPFIASLVIGIIWACWHLPLFFIVGTVQNGTSFPLFVLSTLNLTLQITWVFNRTKGSLIFPILFHTASNTAAGLIYGLVMPLSFSFVLVCITVQLIITVFIVIDMINNKLDKVVDTNKYLL</sequence>
<organism evidence="3 4">
    <name type="scientific">Clostridium acidisoli DSM 12555</name>
    <dbReference type="NCBI Taxonomy" id="1121291"/>
    <lineage>
        <taxon>Bacteria</taxon>
        <taxon>Bacillati</taxon>
        <taxon>Bacillota</taxon>
        <taxon>Clostridia</taxon>
        <taxon>Eubacteriales</taxon>
        <taxon>Clostridiaceae</taxon>
        <taxon>Clostridium</taxon>
    </lineage>
</organism>
<keyword evidence="4" id="KW-1185">Reference proteome</keyword>
<feature type="transmembrane region" description="Helical" evidence="1">
    <location>
        <begin position="165"/>
        <end position="189"/>
    </location>
</feature>
<accession>A0A1W1X5G3</accession>
<dbReference type="RefSeq" id="WP_084113823.1">
    <property type="nucleotide sequence ID" value="NZ_FWXH01000002.1"/>
</dbReference>
<evidence type="ECO:0000259" key="2">
    <source>
        <dbReference type="Pfam" id="PF02517"/>
    </source>
</evidence>